<keyword evidence="1" id="KW-0812">Transmembrane</keyword>
<protein>
    <submittedName>
        <fullName evidence="3">PA-phosphatase-like phosphoesterase</fullName>
    </submittedName>
</protein>
<keyword evidence="1" id="KW-1133">Transmembrane helix</keyword>
<dbReference type="AlphaFoldDB" id="A0A378ST06"/>
<reference evidence="3 4" key="1">
    <citation type="submission" date="2018-06" db="EMBL/GenBank/DDBJ databases">
        <authorList>
            <consortium name="Pathogen Informatics"/>
            <person name="Doyle S."/>
        </authorList>
    </citation>
    <scope>NUCLEOTIDE SEQUENCE [LARGE SCALE GENOMIC DNA]</scope>
    <source>
        <strain evidence="3 4">NCTC10742</strain>
    </source>
</reference>
<gene>
    <name evidence="3" type="ORF">NCTC10742_05206</name>
</gene>
<accession>A0A378ST06</accession>
<feature type="domain" description="Phosphatidic acid phosphatase type 2/haloperoxidase" evidence="2">
    <location>
        <begin position="105"/>
        <end position="211"/>
    </location>
</feature>
<dbReference type="InterPro" id="IPR000326">
    <property type="entry name" value="PAP2/HPO"/>
</dbReference>
<feature type="transmembrane region" description="Helical" evidence="1">
    <location>
        <begin position="192"/>
        <end position="210"/>
    </location>
</feature>
<proteinExistence type="predicted"/>
<dbReference type="RefSeq" id="WP_011892240.1">
    <property type="nucleotide sequence ID" value="NZ_JACKST010000133.1"/>
</dbReference>
<evidence type="ECO:0000313" key="4">
    <source>
        <dbReference type="Proteomes" id="UP000254291"/>
    </source>
</evidence>
<dbReference type="SUPFAM" id="SSF48317">
    <property type="entry name" value="Acid phosphatase/Vanadium-dependent haloperoxidase"/>
    <property type="match status" value="1"/>
</dbReference>
<name>A0A378ST06_9MYCO</name>
<sequence>MHTDLLHPDETRRRLIHARRRWTVIAICATVFFVVVYLLSAWTTTGQAVENAALNGADQVGQRAYLAASKALSTITYTSLALATVLVGVIGLLRRQVHLAVAGMAVILGSQAITQILKYVVLQRPELLTTDEYLQNTLPSGHTTAAMSVLFATLIVMPYRFRGVAMFFALTWAVGIGAYTVIAQWHRLSDTLAADAVTLVVACLASHFLARTGRIRAVESPGAARFTLRTVFVALVAAVGAVSFALGGTALLAALRRPIDGDLEWTLFLSAQWVAAAGSIFAALLFWWTWHRLETKRRSDPVSVR</sequence>
<feature type="transmembrane region" description="Helical" evidence="1">
    <location>
        <begin position="22"/>
        <end position="42"/>
    </location>
</feature>
<dbReference type="Proteomes" id="UP000254291">
    <property type="component" value="Unassembled WGS sequence"/>
</dbReference>
<dbReference type="InterPro" id="IPR036938">
    <property type="entry name" value="PAP2/HPO_sf"/>
</dbReference>
<dbReference type="OMA" id="QWHRPAD"/>
<feature type="transmembrane region" description="Helical" evidence="1">
    <location>
        <begin position="267"/>
        <end position="288"/>
    </location>
</feature>
<dbReference type="Gene3D" id="1.20.144.10">
    <property type="entry name" value="Phosphatidic acid phosphatase type 2/haloperoxidase"/>
    <property type="match status" value="1"/>
</dbReference>
<evidence type="ECO:0000256" key="1">
    <source>
        <dbReference type="SAM" id="Phobius"/>
    </source>
</evidence>
<keyword evidence="1" id="KW-0472">Membrane</keyword>
<feature type="transmembrane region" description="Helical" evidence="1">
    <location>
        <begin position="75"/>
        <end position="93"/>
    </location>
</feature>
<evidence type="ECO:0000259" key="2">
    <source>
        <dbReference type="Pfam" id="PF01569"/>
    </source>
</evidence>
<feature type="transmembrane region" description="Helical" evidence="1">
    <location>
        <begin position="231"/>
        <end position="255"/>
    </location>
</feature>
<feature type="transmembrane region" description="Helical" evidence="1">
    <location>
        <begin position="141"/>
        <end position="159"/>
    </location>
</feature>
<feature type="transmembrane region" description="Helical" evidence="1">
    <location>
        <begin position="100"/>
        <end position="121"/>
    </location>
</feature>
<dbReference type="Pfam" id="PF01569">
    <property type="entry name" value="PAP2"/>
    <property type="match status" value="1"/>
</dbReference>
<evidence type="ECO:0000313" key="3">
    <source>
        <dbReference type="EMBL" id="STZ45942.1"/>
    </source>
</evidence>
<feature type="transmembrane region" description="Helical" evidence="1">
    <location>
        <begin position="166"/>
        <end position="186"/>
    </location>
</feature>
<dbReference type="EMBL" id="UGQM01000001">
    <property type="protein sequence ID" value="STZ45942.1"/>
    <property type="molecule type" value="Genomic_DNA"/>
</dbReference>
<organism evidence="3 4">
    <name type="scientific">Mycolicibacterium gilvum</name>
    <dbReference type="NCBI Taxonomy" id="1804"/>
    <lineage>
        <taxon>Bacteria</taxon>
        <taxon>Bacillati</taxon>
        <taxon>Actinomycetota</taxon>
        <taxon>Actinomycetes</taxon>
        <taxon>Mycobacteriales</taxon>
        <taxon>Mycobacteriaceae</taxon>
        <taxon>Mycolicibacterium</taxon>
    </lineage>
</organism>